<evidence type="ECO:0000256" key="7">
    <source>
        <dbReference type="ARBA" id="ARBA00022786"/>
    </source>
</evidence>
<evidence type="ECO:0000256" key="3">
    <source>
        <dbReference type="ARBA" id="ARBA00005573"/>
    </source>
</evidence>
<organism evidence="18 19">
    <name type="scientific">Diversispora eburnea</name>
    <dbReference type="NCBI Taxonomy" id="1213867"/>
    <lineage>
        <taxon>Eukaryota</taxon>
        <taxon>Fungi</taxon>
        <taxon>Fungi incertae sedis</taxon>
        <taxon>Mucoromycota</taxon>
        <taxon>Glomeromycotina</taxon>
        <taxon>Glomeromycetes</taxon>
        <taxon>Diversisporales</taxon>
        <taxon>Diversisporaceae</taxon>
        <taxon>Diversispora</taxon>
    </lineage>
</organism>
<evidence type="ECO:0000256" key="1">
    <source>
        <dbReference type="ARBA" id="ARBA00000707"/>
    </source>
</evidence>
<comment type="catalytic activity">
    <reaction evidence="1 15">
        <text>Thiol-dependent hydrolysis of ester, thioester, amide, peptide and isopeptide bonds formed by the C-terminal Gly of ubiquitin (a 76-residue protein attached to proteins as an intracellular targeting signal).</text>
        <dbReference type="EC" id="3.4.19.12"/>
    </reaction>
</comment>
<evidence type="ECO:0000256" key="9">
    <source>
        <dbReference type="ARBA" id="ARBA00022807"/>
    </source>
</evidence>
<dbReference type="InterPro" id="IPR011502">
    <property type="entry name" value="Nucleoporin_Nup85"/>
</dbReference>
<evidence type="ECO:0000259" key="17">
    <source>
        <dbReference type="PROSITE" id="PS52048"/>
    </source>
</evidence>
<dbReference type="FunFam" id="3.40.532.10:FF:000006">
    <property type="entry name" value="Ubiquitin carboxyl-terminal hydrolase"/>
    <property type="match status" value="1"/>
</dbReference>
<comment type="caution">
    <text evidence="18">The sequence shown here is derived from an EMBL/GenBank/DDBJ whole genome shotgun (WGS) entry which is preliminary data.</text>
</comment>
<dbReference type="PRINTS" id="PR00707">
    <property type="entry name" value="UBCTHYDRLASE"/>
</dbReference>
<dbReference type="GO" id="GO:0031965">
    <property type="term" value="C:nuclear membrane"/>
    <property type="evidence" value="ECO:0007669"/>
    <property type="project" value="UniProtKB-UniRule"/>
</dbReference>
<feature type="domain" description="UCH catalytic" evidence="17">
    <location>
        <begin position="804"/>
        <end position="1025"/>
    </location>
</feature>
<dbReference type="AlphaFoldDB" id="A0A9N9FMX0"/>
<evidence type="ECO:0000256" key="14">
    <source>
        <dbReference type="ARBA" id="ARBA00023242"/>
    </source>
</evidence>
<comment type="subcellular location">
    <subcellularLocation>
        <location evidence="2 16">Nucleus</location>
        <location evidence="2 16">Nuclear pore complex</location>
    </subcellularLocation>
</comment>
<dbReference type="GO" id="GO:0004843">
    <property type="term" value="F:cysteine-type deubiquitinase activity"/>
    <property type="evidence" value="ECO:0007669"/>
    <property type="project" value="UniProtKB-UniRule"/>
</dbReference>
<comment type="function">
    <text evidence="16">Functions as a component of the nuclear pore complex (NPC).</text>
</comment>
<proteinExistence type="inferred from homology"/>
<accession>A0A9N9FMX0</accession>
<keyword evidence="16" id="KW-0472">Membrane</keyword>
<dbReference type="GO" id="GO:0006511">
    <property type="term" value="P:ubiquitin-dependent protein catabolic process"/>
    <property type="evidence" value="ECO:0007669"/>
    <property type="project" value="UniProtKB-UniRule"/>
</dbReference>
<dbReference type="GO" id="GO:0017056">
    <property type="term" value="F:structural constituent of nuclear pore"/>
    <property type="evidence" value="ECO:0007669"/>
    <property type="project" value="TreeGrafter"/>
</dbReference>
<dbReference type="EMBL" id="CAJVPK010000744">
    <property type="protein sequence ID" value="CAG8545380.1"/>
    <property type="molecule type" value="Genomic_DNA"/>
</dbReference>
<keyword evidence="5 16" id="KW-0813">Transport</keyword>
<comment type="similarity">
    <text evidence="4 15">Belongs to the peptidase C12 family.</text>
</comment>
<keyword evidence="14 16" id="KW-0539">Nucleus</keyword>
<keyword evidence="6 15" id="KW-0645">Protease</keyword>
<evidence type="ECO:0000256" key="6">
    <source>
        <dbReference type="ARBA" id="ARBA00022670"/>
    </source>
</evidence>
<keyword evidence="11 16" id="KW-0653">Protein transport</keyword>
<keyword evidence="8 15" id="KW-0378">Hydrolase</keyword>
<evidence type="ECO:0000256" key="4">
    <source>
        <dbReference type="ARBA" id="ARBA00009326"/>
    </source>
</evidence>
<evidence type="ECO:0000313" key="18">
    <source>
        <dbReference type="EMBL" id="CAG8545380.1"/>
    </source>
</evidence>
<evidence type="ECO:0000256" key="2">
    <source>
        <dbReference type="ARBA" id="ARBA00004567"/>
    </source>
</evidence>
<dbReference type="GO" id="GO:0031080">
    <property type="term" value="C:nuclear pore outer ring"/>
    <property type="evidence" value="ECO:0007669"/>
    <property type="project" value="TreeGrafter"/>
</dbReference>
<dbReference type="GO" id="GO:0003676">
    <property type="term" value="F:nucleic acid binding"/>
    <property type="evidence" value="ECO:0007669"/>
    <property type="project" value="InterPro"/>
</dbReference>
<dbReference type="Gene3D" id="3.40.532.10">
    <property type="entry name" value="Peptidase C12, ubiquitin carboxyl-terminal hydrolase"/>
    <property type="match status" value="1"/>
</dbReference>
<keyword evidence="12 16" id="KW-0811">Translocation</keyword>
<name>A0A9N9FMX0_9GLOM</name>
<dbReference type="Proteomes" id="UP000789706">
    <property type="component" value="Unassembled WGS sequence"/>
</dbReference>
<dbReference type="PROSITE" id="PS00092">
    <property type="entry name" value="N6_MTASE"/>
    <property type="match status" value="1"/>
</dbReference>
<dbReference type="Pfam" id="PF01088">
    <property type="entry name" value="Peptidase_C12"/>
    <property type="match status" value="1"/>
</dbReference>
<evidence type="ECO:0000256" key="8">
    <source>
        <dbReference type="ARBA" id="ARBA00022801"/>
    </source>
</evidence>
<reference evidence="18" key="1">
    <citation type="submission" date="2021-06" db="EMBL/GenBank/DDBJ databases">
        <authorList>
            <person name="Kallberg Y."/>
            <person name="Tangrot J."/>
            <person name="Rosling A."/>
        </authorList>
    </citation>
    <scope>NUCLEOTIDE SEQUENCE</scope>
    <source>
        <strain evidence="18">AZ414A</strain>
    </source>
</reference>
<feature type="active site" description="Nucleophile" evidence="15">
    <location>
        <position position="894"/>
    </location>
</feature>
<dbReference type="GO" id="GO:0006406">
    <property type="term" value="P:mRNA export from nucleus"/>
    <property type="evidence" value="ECO:0007669"/>
    <property type="project" value="TreeGrafter"/>
</dbReference>
<evidence type="ECO:0000256" key="5">
    <source>
        <dbReference type="ARBA" id="ARBA00022448"/>
    </source>
</evidence>
<evidence type="ECO:0000256" key="15">
    <source>
        <dbReference type="PROSITE-ProRule" id="PRU01393"/>
    </source>
</evidence>
<dbReference type="InterPro" id="IPR002052">
    <property type="entry name" value="DNA_methylase_N6_adenine_CS"/>
</dbReference>
<evidence type="ECO:0000256" key="13">
    <source>
        <dbReference type="ARBA" id="ARBA00023132"/>
    </source>
</evidence>
<dbReference type="GO" id="GO:0008168">
    <property type="term" value="F:methyltransferase activity"/>
    <property type="evidence" value="ECO:0007669"/>
    <property type="project" value="InterPro"/>
</dbReference>
<gene>
    <name evidence="18" type="ORF">DEBURN_LOCUS6828</name>
</gene>
<dbReference type="InterPro" id="IPR057254">
    <property type="entry name" value="UCH_AS"/>
</dbReference>
<feature type="site" description="Transition state stabilizer" evidence="15">
    <location>
        <position position="888"/>
    </location>
</feature>
<comment type="similarity">
    <text evidence="3 16">Belongs to the nucleoporin Nup85 family.</text>
</comment>
<dbReference type="PROSITE" id="PS00140">
    <property type="entry name" value="UCH_1"/>
    <property type="match status" value="1"/>
</dbReference>
<sequence>MSIYNNRLPDVPFTFQTERSHSDLEDYIPTPSSPRNNGVSVFRLSQIIISDNEEPFIEYIESSDEKQLVYLNPPYIQENDVDWSETNKTLGAKFKPNSRNNLICYVMGKTPQEEYEEKDDRPDDQVYEFSPLDVNNNRAAFYNESYMRILKAVECDKEQKNPRVLTITNLSKVYWDYAKILENHVQKLKSQGKRTYAELNTFQNILIIWELCGIIYINPKKEYHEELSRIFQNSYGRLSKELTDWSNKYLSLLDPFEFDATNFIGINIQNDDDFWRCLRKSVLRGSPKAIDLIDLALNNEEEEGFFVEYLMQIKQIISSRPQYRQKEFDKFSNFFREWNDKIKSLKNELSNQRNENFQGNILSILKILQGDIEFILETSSSWIEALMSMVISHPLWDVQVLSEKARECLYRWPFNKENNEPKILEKILALFFHRDLEQGIKCCEDIDEWLIAHLSDMFKKFELIGKIRFQNSQVHHHHYIKTNGSAADVDIREFSLLNFAESFVSHHSLWQLAFKYFELCETYGKSYISEHIVRIPFDNERKLSKILNICKHNGLDFQAKTILRIAGKRCLQENRYISSIKYFMDAGDTASLEVIFRIFLDYYTDTGDLSMFNQLESVQLDELSPDSMKFLSRYRQFHELMQSRFYQKARICIMELIRSQIAPTTFLPVLVLNTLPLFRVAQQNNTVILTNADNFEILRNLYNLVHGMYQDECVNCLERMRSWHTYTNGYADIDEKLSVLWTAVNNNQLVVYKYGEESRHGKKGGAATVNTANKATEANKVNVILDFCAAVSLVDTKDTKKKRRWLPLESNPDVMTKYIHKLGVSPLWAYTDIWSLDPEILLLIPQPVKAILILFPINETHEEYSKEEAKRIEVNGQEVSPEVIFFKQTISNACGTIGLLHSLASNVDSIPIEEGPFKKLLDKTKNATPIERTKLLEEDDGLAEAHKEYAMTGQSRPLTEEDRVDTHFVCFIQKGGSLYELDGRKSSPINHGPCHDLLMDSVKIIKQFMERNPDSLNFTMIALAPKQFE</sequence>
<dbReference type="GO" id="GO:0045893">
    <property type="term" value="P:positive regulation of DNA-templated transcription"/>
    <property type="evidence" value="ECO:0007669"/>
    <property type="project" value="TreeGrafter"/>
</dbReference>
<evidence type="ECO:0000256" key="10">
    <source>
        <dbReference type="ARBA" id="ARBA00022816"/>
    </source>
</evidence>
<comment type="subunit">
    <text evidence="16">Component of the nuclear pore complex (NPC).</text>
</comment>
<dbReference type="OrthoDB" id="17644at2759"/>
<feature type="active site" description="Proton donor" evidence="15">
    <location>
        <position position="967"/>
    </location>
</feature>
<evidence type="ECO:0000256" key="16">
    <source>
        <dbReference type="RuleBase" id="RU365073"/>
    </source>
</evidence>
<dbReference type="PROSITE" id="PS52048">
    <property type="entry name" value="UCH_DOMAIN"/>
    <property type="match status" value="1"/>
</dbReference>
<dbReference type="InterPro" id="IPR038765">
    <property type="entry name" value="Papain-like_cys_pep_sf"/>
</dbReference>
<keyword evidence="10 16" id="KW-0509">mRNA transport</keyword>
<keyword evidence="9 15" id="KW-0788">Thiol protease</keyword>
<dbReference type="PANTHER" id="PTHR13373:SF21">
    <property type="entry name" value="NUCLEAR PORE COMPLEX PROTEIN NUP85"/>
    <property type="match status" value="1"/>
</dbReference>
<dbReference type="GO" id="GO:0006606">
    <property type="term" value="P:protein import into nucleus"/>
    <property type="evidence" value="ECO:0007669"/>
    <property type="project" value="TreeGrafter"/>
</dbReference>
<keyword evidence="19" id="KW-1185">Reference proteome</keyword>
<feature type="site" description="Important for enzyme activity" evidence="15">
    <location>
        <position position="982"/>
    </location>
</feature>
<protein>
    <recommendedName>
        <fullName evidence="16">Nuclear pore complex protein Nup85</fullName>
    </recommendedName>
</protein>
<evidence type="ECO:0000256" key="11">
    <source>
        <dbReference type="ARBA" id="ARBA00022927"/>
    </source>
</evidence>
<dbReference type="SUPFAM" id="SSF54001">
    <property type="entry name" value="Cysteine proteinases"/>
    <property type="match status" value="1"/>
</dbReference>
<keyword evidence="7 15" id="KW-0833">Ubl conjugation pathway</keyword>
<evidence type="ECO:0000256" key="12">
    <source>
        <dbReference type="ARBA" id="ARBA00023010"/>
    </source>
</evidence>
<dbReference type="PANTHER" id="PTHR13373">
    <property type="entry name" value="FROUNT PROTEIN-RELATED"/>
    <property type="match status" value="1"/>
</dbReference>
<dbReference type="InterPro" id="IPR036959">
    <property type="entry name" value="Peptidase_C12_UCH_sf"/>
</dbReference>
<dbReference type="GO" id="GO:0032259">
    <property type="term" value="P:methylation"/>
    <property type="evidence" value="ECO:0007669"/>
    <property type="project" value="InterPro"/>
</dbReference>
<evidence type="ECO:0000313" key="19">
    <source>
        <dbReference type="Proteomes" id="UP000789706"/>
    </source>
</evidence>
<keyword evidence="13 16" id="KW-0906">Nuclear pore complex</keyword>
<dbReference type="InterPro" id="IPR001578">
    <property type="entry name" value="Peptidase_C12_UCH"/>
</dbReference>
<dbReference type="CDD" id="cd09616">
    <property type="entry name" value="Peptidase_C12_UCH_L1_L3"/>
    <property type="match status" value="1"/>
</dbReference>
<dbReference type="Pfam" id="PF07575">
    <property type="entry name" value="Nucleopor_Nup85"/>
    <property type="match status" value="1"/>
</dbReference>